<keyword evidence="5" id="KW-0804">Transcription</keyword>
<dbReference type="EMBL" id="VZTU01030157">
    <property type="protein sequence ID" value="NXT84251.1"/>
    <property type="molecule type" value="Genomic_DNA"/>
</dbReference>
<dbReference type="SMART" id="SM00415">
    <property type="entry name" value="HSF"/>
    <property type="match status" value="1"/>
</dbReference>
<evidence type="ECO:0000313" key="9">
    <source>
        <dbReference type="EMBL" id="NXT84251.1"/>
    </source>
</evidence>
<dbReference type="InterPro" id="IPR036388">
    <property type="entry name" value="WH-like_DNA-bd_sf"/>
</dbReference>
<protein>
    <submittedName>
        <fullName evidence="9">HSFY1 protein</fullName>
    </submittedName>
</protein>
<dbReference type="PANTHER" id="PTHR10015:SF336">
    <property type="entry name" value="HEAT SHOCK TRANSCRIPTION FACTOR, Y-LINKED"/>
    <property type="match status" value="1"/>
</dbReference>
<dbReference type="PANTHER" id="PTHR10015">
    <property type="entry name" value="HEAT SHOCK TRANSCRIPTION FACTOR"/>
    <property type="match status" value="1"/>
</dbReference>
<evidence type="ECO:0000256" key="3">
    <source>
        <dbReference type="ARBA" id="ARBA00023015"/>
    </source>
</evidence>
<organism evidence="9 10">
    <name type="scientific">Zapornia atra</name>
    <name type="common">Henderson crake</name>
    <dbReference type="NCBI Taxonomy" id="2585822"/>
    <lineage>
        <taxon>Eukaryota</taxon>
        <taxon>Metazoa</taxon>
        <taxon>Chordata</taxon>
        <taxon>Craniata</taxon>
        <taxon>Vertebrata</taxon>
        <taxon>Euteleostomi</taxon>
        <taxon>Archelosauria</taxon>
        <taxon>Archosauria</taxon>
        <taxon>Dinosauria</taxon>
        <taxon>Saurischia</taxon>
        <taxon>Theropoda</taxon>
        <taxon>Coelurosauria</taxon>
        <taxon>Aves</taxon>
        <taxon>Neognathae</taxon>
        <taxon>Neoaves</taxon>
        <taxon>Gruiformes</taxon>
        <taxon>Rallidae</taxon>
        <taxon>Zapornia</taxon>
    </lineage>
</organism>
<comment type="caution">
    <text evidence="9">The sequence shown here is derived from an EMBL/GenBank/DDBJ whole genome shotgun (WGS) entry which is preliminary data.</text>
</comment>
<keyword evidence="4" id="KW-0238">DNA-binding</keyword>
<dbReference type="AlphaFoldDB" id="A0A7L3FVN2"/>
<dbReference type="InterPro" id="IPR036390">
    <property type="entry name" value="WH_DNA-bd_sf"/>
</dbReference>
<comment type="similarity">
    <text evidence="2 7">Belongs to the HSF family.</text>
</comment>
<feature type="non-terminal residue" evidence="9">
    <location>
        <position position="1"/>
    </location>
</feature>
<feature type="non-terminal residue" evidence="9">
    <location>
        <position position="117"/>
    </location>
</feature>
<evidence type="ECO:0000256" key="5">
    <source>
        <dbReference type="ARBA" id="ARBA00023163"/>
    </source>
</evidence>
<dbReference type="SUPFAM" id="SSF46785">
    <property type="entry name" value="Winged helix' DNA-binding domain"/>
    <property type="match status" value="1"/>
</dbReference>
<feature type="domain" description="HSF-type DNA-binding" evidence="8">
    <location>
        <begin position="3"/>
        <end position="117"/>
    </location>
</feature>
<dbReference type="FunFam" id="1.10.10.10:FF:000349">
    <property type="entry name" value="Heat shock transcription factor, Y-linked"/>
    <property type="match status" value="1"/>
</dbReference>
<evidence type="ECO:0000256" key="7">
    <source>
        <dbReference type="RuleBase" id="RU004020"/>
    </source>
</evidence>
<dbReference type="GO" id="GO:0003700">
    <property type="term" value="F:DNA-binding transcription factor activity"/>
    <property type="evidence" value="ECO:0007669"/>
    <property type="project" value="InterPro"/>
</dbReference>
<evidence type="ECO:0000256" key="4">
    <source>
        <dbReference type="ARBA" id="ARBA00023125"/>
    </source>
</evidence>
<keyword evidence="3" id="KW-0805">Transcription regulation</keyword>
<evidence type="ECO:0000256" key="2">
    <source>
        <dbReference type="ARBA" id="ARBA00006403"/>
    </source>
</evidence>
<sequence>LSFPRKLWKMLDSDRFQSVWWSQGGKYVAINEGLFREEVLVKEGPLRIFRTQKMKSFIRQLQKYGFRKVQTDGLRSASLPEFLAEEAAASAHSQVLHYYNPIFSRDHPHLLEKCRRR</sequence>
<dbReference type="GO" id="GO:0043565">
    <property type="term" value="F:sequence-specific DNA binding"/>
    <property type="evidence" value="ECO:0007669"/>
    <property type="project" value="InterPro"/>
</dbReference>
<evidence type="ECO:0000256" key="6">
    <source>
        <dbReference type="ARBA" id="ARBA00023242"/>
    </source>
</evidence>
<evidence type="ECO:0000313" key="10">
    <source>
        <dbReference type="Proteomes" id="UP000557426"/>
    </source>
</evidence>
<keyword evidence="6" id="KW-0539">Nucleus</keyword>
<reference evidence="9 10" key="1">
    <citation type="submission" date="2019-09" db="EMBL/GenBank/DDBJ databases">
        <title>Bird 10,000 Genomes (B10K) Project - Family phase.</title>
        <authorList>
            <person name="Zhang G."/>
        </authorList>
    </citation>
    <scope>NUCLEOTIDE SEQUENCE [LARGE SCALE GENOMIC DNA]</scope>
    <source>
        <strain evidence="9">B10K-DU-011-47</strain>
        <tissue evidence="9">Mixed tissue sample</tissue>
    </source>
</reference>
<dbReference type="Pfam" id="PF00447">
    <property type="entry name" value="HSF_DNA-bind"/>
    <property type="match status" value="1"/>
</dbReference>
<accession>A0A7L3FVN2</accession>
<gene>
    <name evidence="9" type="primary">Hsfy1</name>
    <name evidence="9" type="ORF">ZAPATR_R06493</name>
</gene>
<dbReference type="Proteomes" id="UP000557426">
    <property type="component" value="Unassembled WGS sequence"/>
</dbReference>
<name>A0A7L3FVN2_9GRUI</name>
<dbReference type="GO" id="GO:0005634">
    <property type="term" value="C:nucleus"/>
    <property type="evidence" value="ECO:0007669"/>
    <property type="project" value="UniProtKB-SubCell"/>
</dbReference>
<proteinExistence type="inferred from homology"/>
<dbReference type="Gene3D" id="1.10.10.10">
    <property type="entry name" value="Winged helix-like DNA-binding domain superfamily/Winged helix DNA-binding domain"/>
    <property type="match status" value="1"/>
</dbReference>
<evidence type="ECO:0000259" key="8">
    <source>
        <dbReference type="SMART" id="SM00415"/>
    </source>
</evidence>
<dbReference type="InterPro" id="IPR000232">
    <property type="entry name" value="HSF_DNA-bd"/>
</dbReference>
<comment type="subcellular location">
    <subcellularLocation>
        <location evidence="1">Nucleus</location>
    </subcellularLocation>
</comment>
<evidence type="ECO:0000256" key="1">
    <source>
        <dbReference type="ARBA" id="ARBA00004123"/>
    </source>
</evidence>
<keyword evidence="10" id="KW-1185">Reference proteome</keyword>